<protein>
    <submittedName>
        <fullName evidence="2">Uncharacterized protein</fullName>
    </submittedName>
</protein>
<keyword evidence="3" id="KW-1185">Reference proteome</keyword>
<feature type="compositionally biased region" description="Basic and acidic residues" evidence="1">
    <location>
        <begin position="49"/>
        <end position="60"/>
    </location>
</feature>
<feature type="region of interest" description="Disordered" evidence="1">
    <location>
        <begin position="1"/>
        <end position="66"/>
    </location>
</feature>
<dbReference type="EMBL" id="KZ510948">
    <property type="protein sequence ID" value="PKU32710.1"/>
    <property type="molecule type" value="Genomic_DNA"/>
</dbReference>
<evidence type="ECO:0000313" key="3">
    <source>
        <dbReference type="Proteomes" id="UP000233556"/>
    </source>
</evidence>
<evidence type="ECO:0000313" key="2">
    <source>
        <dbReference type="EMBL" id="PKU32710.1"/>
    </source>
</evidence>
<dbReference type="AlphaFoldDB" id="A0A2I0TFY6"/>
<feature type="compositionally biased region" description="Low complexity" evidence="1">
    <location>
        <begin position="11"/>
        <end position="28"/>
    </location>
</feature>
<sequence>MDAPGQPPAGDPAGPEGAAAGRGPSPEAAIKEEEAADGRSRTGKRSRRDRGCWRLGERRATGRGRGASILGLRARSLAFPGRGDGMRR</sequence>
<dbReference type="Proteomes" id="UP000233556">
    <property type="component" value="Unassembled WGS sequence"/>
</dbReference>
<evidence type="ECO:0000256" key="1">
    <source>
        <dbReference type="SAM" id="MobiDB-lite"/>
    </source>
</evidence>
<reference evidence="3" key="1">
    <citation type="submission" date="2017-11" db="EMBL/GenBank/DDBJ databases">
        <authorList>
            <person name="Lima N.C."/>
            <person name="Parody-Merino A.M."/>
            <person name="Battley P.F."/>
            <person name="Fidler A.E."/>
            <person name="Prosdocimi F."/>
        </authorList>
    </citation>
    <scope>NUCLEOTIDE SEQUENCE [LARGE SCALE GENOMIC DNA]</scope>
</reference>
<accession>A0A2I0TFY6</accession>
<gene>
    <name evidence="2" type="ORF">llap_16987</name>
</gene>
<organism evidence="2 3">
    <name type="scientific">Limosa lapponica baueri</name>
    <dbReference type="NCBI Taxonomy" id="1758121"/>
    <lineage>
        <taxon>Eukaryota</taxon>
        <taxon>Metazoa</taxon>
        <taxon>Chordata</taxon>
        <taxon>Craniata</taxon>
        <taxon>Vertebrata</taxon>
        <taxon>Euteleostomi</taxon>
        <taxon>Archelosauria</taxon>
        <taxon>Archosauria</taxon>
        <taxon>Dinosauria</taxon>
        <taxon>Saurischia</taxon>
        <taxon>Theropoda</taxon>
        <taxon>Coelurosauria</taxon>
        <taxon>Aves</taxon>
        <taxon>Neognathae</taxon>
        <taxon>Neoaves</taxon>
        <taxon>Charadriiformes</taxon>
        <taxon>Scolopacidae</taxon>
        <taxon>Limosa</taxon>
    </lineage>
</organism>
<feature type="compositionally biased region" description="Pro residues" evidence="1">
    <location>
        <begin position="1"/>
        <end position="10"/>
    </location>
</feature>
<name>A0A2I0TFY6_LIMLA</name>
<feature type="compositionally biased region" description="Basic and acidic residues" evidence="1">
    <location>
        <begin position="29"/>
        <end position="40"/>
    </location>
</feature>
<proteinExistence type="predicted"/>
<reference evidence="3" key="2">
    <citation type="submission" date="2017-12" db="EMBL/GenBank/DDBJ databases">
        <title>Genome sequence of the Bar-tailed Godwit (Limosa lapponica baueri).</title>
        <authorList>
            <person name="Lima N.C.B."/>
            <person name="Parody-Merino A.M."/>
            <person name="Battley P.F."/>
            <person name="Fidler A.E."/>
            <person name="Prosdocimi F."/>
        </authorList>
    </citation>
    <scope>NUCLEOTIDE SEQUENCE [LARGE SCALE GENOMIC DNA]</scope>
</reference>